<evidence type="ECO:0000313" key="2">
    <source>
        <dbReference type="Proteomes" id="UP000269157"/>
    </source>
</evidence>
<keyword evidence="1" id="KW-0969">Cilium</keyword>
<comment type="caution">
    <text evidence="1">The sequence shown here is derived from an EMBL/GenBank/DDBJ whole genome shotgun (WGS) entry which is preliminary data.</text>
</comment>
<sequence length="130" mass="14476">MFENIPIMRVAGSMARHATHGQRIVSQNIANADTPSYKAKGFSKFSDSMKSYESDSEVRVTRSGHAGSASTDGKPWKIVENNFSLKPNGNTVSIEEQMMISIEMERQHSRALTVYQHSVDLLKMSIGRGR</sequence>
<dbReference type="AlphaFoldDB" id="A0A497VLW2"/>
<name>A0A497VLW2_9RHOB</name>
<dbReference type="NCBIfam" id="NF009270">
    <property type="entry name" value="PRK12627.1"/>
    <property type="match status" value="1"/>
</dbReference>
<proteinExistence type="predicted"/>
<protein>
    <submittedName>
        <fullName evidence="1">Flagellar basal-body rod protein FlgB</fullName>
    </submittedName>
</protein>
<evidence type="ECO:0000313" key="1">
    <source>
        <dbReference type="EMBL" id="RLJ41195.1"/>
    </source>
</evidence>
<keyword evidence="1" id="KW-0282">Flagellum</keyword>
<gene>
    <name evidence="1" type="ORF">BCF46_2983</name>
</gene>
<dbReference type="EMBL" id="RCCE01000005">
    <property type="protein sequence ID" value="RLJ41195.1"/>
    <property type="molecule type" value="Genomic_DNA"/>
</dbReference>
<keyword evidence="2" id="KW-1185">Reference proteome</keyword>
<accession>A0A497VLW2</accession>
<keyword evidence="1" id="KW-0966">Cell projection</keyword>
<reference evidence="1 2" key="1">
    <citation type="submission" date="2018-10" db="EMBL/GenBank/DDBJ databases">
        <title>Genomic Encyclopedia of Archaeal and Bacterial Type Strains, Phase II (KMG-II): from individual species to whole genera.</title>
        <authorList>
            <person name="Goeker M."/>
        </authorList>
    </citation>
    <scope>NUCLEOTIDE SEQUENCE [LARGE SCALE GENOMIC DNA]</scope>
    <source>
        <strain evidence="1 2">DSM 29466</strain>
    </source>
</reference>
<organism evidence="1 2">
    <name type="scientific">Litoreibacter meonggei</name>
    <dbReference type="NCBI Taxonomy" id="1049199"/>
    <lineage>
        <taxon>Bacteria</taxon>
        <taxon>Pseudomonadati</taxon>
        <taxon>Pseudomonadota</taxon>
        <taxon>Alphaproteobacteria</taxon>
        <taxon>Rhodobacterales</taxon>
        <taxon>Roseobacteraceae</taxon>
        <taxon>Litoreibacter</taxon>
    </lineage>
</organism>
<dbReference type="RefSeq" id="WP_170157947.1">
    <property type="nucleotide sequence ID" value="NZ_RCCE01000005.1"/>
</dbReference>
<dbReference type="Proteomes" id="UP000269157">
    <property type="component" value="Unassembled WGS sequence"/>
</dbReference>